<name>A0A5B6U9C2_9ROSI</name>
<dbReference type="Proteomes" id="UP000325315">
    <property type="component" value="Unassembled WGS sequence"/>
</dbReference>
<accession>A0A5B6U9C2</accession>
<protein>
    <submittedName>
        <fullName evidence="2">RING finger protein 214 isoform 1</fullName>
    </submittedName>
</protein>
<dbReference type="PANTHER" id="PTHR33874:SF1">
    <property type="entry name" value="RING FINGER PROTEIN"/>
    <property type="match status" value="1"/>
</dbReference>
<feature type="region of interest" description="Disordered" evidence="1">
    <location>
        <begin position="114"/>
        <end position="143"/>
    </location>
</feature>
<organism evidence="2 3">
    <name type="scientific">Gossypium australe</name>
    <dbReference type="NCBI Taxonomy" id="47621"/>
    <lineage>
        <taxon>Eukaryota</taxon>
        <taxon>Viridiplantae</taxon>
        <taxon>Streptophyta</taxon>
        <taxon>Embryophyta</taxon>
        <taxon>Tracheophyta</taxon>
        <taxon>Spermatophyta</taxon>
        <taxon>Magnoliopsida</taxon>
        <taxon>eudicotyledons</taxon>
        <taxon>Gunneridae</taxon>
        <taxon>Pentapetalae</taxon>
        <taxon>rosids</taxon>
        <taxon>malvids</taxon>
        <taxon>Malvales</taxon>
        <taxon>Malvaceae</taxon>
        <taxon>Malvoideae</taxon>
        <taxon>Gossypium</taxon>
    </lineage>
</organism>
<keyword evidence="3" id="KW-1185">Reference proteome</keyword>
<dbReference type="PANTHER" id="PTHR33874">
    <property type="entry name" value="RING FINGER PROTEIN"/>
    <property type="match status" value="1"/>
</dbReference>
<evidence type="ECO:0000313" key="2">
    <source>
        <dbReference type="EMBL" id="KAA3453908.1"/>
    </source>
</evidence>
<dbReference type="OrthoDB" id="990310at2759"/>
<dbReference type="EMBL" id="SMMG02000013">
    <property type="protein sequence ID" value="KAA3453908.1"/>
    <property type="molecule type" value="Genomic_DNA"/>
</dbReference>
<evidence type="ECO:0000256" key="1">
    <source>
        <dbReference type="SAM" id="MobiDB-lite"/>
    </source>
</evidence>
<reference evidence="3" key="1">
    <citation type="journal article" date="2019" name="Plant Biotechnol. J.">
        <title>Genome sequencing of the Australian wild diploid species Gossypium australe highlights disease resistance and delayed gland morphogenesis.</title>
        <authorList>
            <person name="Cai Y."/>
            <person name="Cai X."/>
            <person name="Wang Q."/>
            <person name="Wang P."/>
            <person name="Zhang Y."/>
            <person name="Cai C."/>
            <person name="Xu Y."/>
            <person name="Wang K."/>
            <person name="Zhou Z."/>
            <person name="Wang C."/>
            <person name="Geng S."/>
            <person name="Li B."/>
            <person name="Dong Q."/>
            <person name="Hou Y."/>
            <person name="Wang H."/>
            <person name="Ai P."/>
            <person name="Liu Z."/>
            <person name="Yi F."/>
            <person name="Sun M."/>
            <person name="An G."/>
            <person name="Cheng J."/>
            <person name="Zhang Y."/>
            <person name="Shi Q."/>
            <person name="Xie Y."/>
            <person name="Shi X."/>
            <person name="Chang Y."/>
            <person name="Huang F."/>
            <person name="Chen Y."/>
            <person name="Hong S."/>
            <person name="Mi L."/>
            <person name="Sun Q."/>
            <person name="Zhang L."/>
            <person name="Zhou B."/>
            <person name="Peng R."/>
            <person name="Zhang X."/>
            <person name="Liu F."/>
        </authorList>
    </citation>
    <scope>NUCLEOTIDE SEQUENCE [LARGE SCALE GENOMIC DNA]</scope>
    <source>
        <strain evidence="3">cv. PA1801</strain>
    </source>
</reference>
<proteinExistence type="predicted"/>
<gene>
    <name evidence="2" type="ORF">EPI10_009890</name>
</gene>
<comment type="caution">
    <text evidence="2">The sequence shown here is derived from an EMBL/GenBank/DDBJ whole genome shotgun (WGS) entry which is preliminary data.</text>
</comment>
<dbReference type="AlphaFoldDB" id="A0A5B6U9C2"/>
<feature type="compositionally biased region" description="Acidic residues" evidence="1">
    <location>
        <begin position="120"/>
        <end position="134"/>
    </location>
</feature>
<evidence type="ECO:0000313" key="3">
    <source>
        <dbReference type="Proteomes" id="UP000325315"/>
    </source>
</evidence>
<sequence length="326" mass="36140">MPSSSSGAFVRGCYTVKWGATQFQIHQCPIPGAWALLWNDVGGIVVPIQYGLKSGDLRAGEMEIEVTGSSSKESFAMEVGGLKRKVVEEKDQVRVTRKTLQAVLEQCQRAIESISNSEGGIDDDDEDDKDDADPQGEASGVGLQRDQEVDELCDLLKSRVQCSDFLEKLECARVPVSENVSEEGSSWDMVNDNDLWEDKDVDLDQEDYVLVRQEDIVEGIACFMAAYLLSLKQTKVLEILFLEYDIFISKFSVADLSPNQLQEALSKTFSVKKKKGKLRKAWDGSKVVYNVASWGATAIGIYQNPLLLRAASKAFWVSCNVISKLI</sequence>